<feature type="transmembrane region" description="Helical" evidence="14">
    <location>
        <begin position="21"/>
        <end position="42"/>
    </location>
</feature>
<keyword evidence="11 14" id="KW-0472">Membrane</keyword>
<dbReference type="EMBL" id="CP111017">
    <property type="protein sequence ID" value="WAR08336.1"/>
    <property type="molecule type" value="Genomic_DNA"/>
</dbReference>
<accession>A0ABY7EMC1</accession>
<dbReference type="Proteomes" id="UP001164746">
    <property type="component" value="Chromosome 6"/>
</dbReference>
<proteinExistence type="inferred from homology"/>
<evidence type="ECO:0000256" key="6">
    <source>
        <dbReference type="ARBA" id="ARBA00022554"/>
    </source>
</evidence>
<evidence type="ECO:0000256" key="14">
    <source>
        <dbReference type="SAM" id="Phobius"/>
    </source>
</evidence>
<keyword evidence="13" id="KW-0966">Cell projection</keyword>
<keyword evidence="12" id="KW-0325">Glycoprotein</keyword>
<gene>
    <name evidence="15" type="ORF">MAR_018294</name>
</gene>
<dbReference type="PANTHER" id="PTHR13306:SF6">
    <property type="entry name" value="TRANSMEMBRANE PROTEIN 138"/>
    <property type="match status" value="1"/>
</dbReference>
<evidence type="ECO:0000256" key="3">
    <source>
        <dbReference type="ARBA" id="ARBA00004138"/>
    </source>
</evidence>
<keyword evidence="10" id="KW-0969">Cilium</keyword>
<keyword evidence="16" id="KW-1185">Reference proteome</keyword>
<evidence type="ECO:0000313" key="16">
    <source>
        <dbReference type="Proteomes" id="UP001164746"/>
    </source>
</evidence>
<evidence type="ECO:0000256" key="12">
    <source>
        <dbReference type="ARBA" id="ARBA00023180"/>
    </source>
</evidence>
<evidence type="ECO:0000256" key="9">
    <source>
        <dbReference type="ARBA" id="ARBA00022989"/>
    </source>
</evidence>
<feature type="transmembrane region" description="Helical" evidence="14">
    <location>
        <begin position="89"/>
        <end position="110"/>
    </location>
</feature>
<feature type="transmembrane region" description="Helical" evidence="14">
    <location>
        <begin position="130"/>
        <end position="146"/>
    </location>
</feature>
<feature type="transmembrane region" description="Helical" evidence="14">
    <location>
        <begin position="48"/>
        <end position="77"/>
    </location>
</feature>
<sequence>MFVMDSFIMIGAMLVERYRPILYLQYLLLFVDLFMNSFIELLRFENVILLVLLVIQDVCILFAAIVVFLLFFNTFIFQAGLVNILVNKFRLPITVIFIYFCLCVGLHVWYMTLRWEDPNTYIWGNKGVRALFIIQRAASVFYYYFYKRTCLKLADPRFYQDSDWIKKEFEKRR</sequence>
<protein>
    <recommendedName>
        <fullName evidence="5">Transmembrane protein 138</fullName>
    </recommendedName>
</protein>
<evidence type="ECO:0000256" key="11">
    <source>
        <dbReference type="ARBA" id="ARBA00023136"/>
    </source>
</evidence>
<evidence type="ECO:0000256" key="10">
    <source>
        <dbReference type="ARBA" id="ARBA00023069"/>
    </source>
</evidence>
<reference evidence="15" key="1">
    <citation type="submission" date="2022-11" db="EMBL/GenBank/DDBJ databases">
        <title>Centuries of genome instability and evolution in soft-shell clam transmissible cancer (bioRxiv).</title>
        <authorList>
            <person name="Hart S.F.M."/>
            <person name="Yonemitsu M.A."/>
            <person name="Giersch R.M."/>
            <person name="Beal B.F."/>
            <person name="Arriagada G."/>
            <person name="Davis B.W."/>
            <person name="Ostrander E.A."/>
            <person name="Goff S.P."/>
            <person name="Metzger M.J."/>
        </authorList>
    </citation>
    <scope>NUCLEOTIDE SEQUENCE</scope>
    <source>
        <strain evidence="15">MELC-2E11</strain>
        <tissue evidence="15">Siphon/mantle</tissue>
    </source>
</reference>
<evidence type="ECO:0000256" key="2">
    <source>
        <dbReference type="ARBA" id="ARBA00004128"/>
    </source>
</evidence>
<evidence type="ECO:0000256" key="5">
    <source>
        <dbReference type="ARBA" id="ARBA00014515"/>
    </source>
</evidence>
<comment type="similarity">
    <text evidence="4">Belongs to the TMEM138 family.</text>
</comment>
<dbReference type="InterPro" id="IPR024133">
    <property type="entry name" value="TM_138"/>
</dbReference>
<keyword evidence="7 14" id="KW-0812">Transmembrane</keyword>
<evidence type="ECO:0000256" key="13">
    <source>
        <dbReference type="ARBA" id="ARBA00023273"/>
    </source>
</evidence>
<dbReference type="PANTHER" id="PTHR13306">
    <property type="entry name" value="TRANSMEMBRANE PROTEIN 138"/>
    <property type="match status" value="1"/>
</dbReference>
<keyword evidence="9 14" id="KW-1133">Transmembrane helix</keyword>
<evidence type="ECO:0000256" key="1">
    <source>
        <dbReference type="ARBA" id="ARBA00003709"/>
    </source>
</evidence>
<comment type="function">
    <text evidence="1">Required for ciliogenesis.</text>
</comment>
<evidence type="ECO:0000256" key="8">
    <source>
        <dbReference type="ARBA" id="ARBA00022794"/>
    </source>
</evidence>
<evidence type="ECO:0000313" key="15">
    <source>
        <dbReference type="EMBL" id="WAR08336.1"/>
    </source>
</evidence>
<organism evidence="15 16">
    <name type="scientific">Mya arenaria</name>
    <name type="common">Soft-shell clam</name>
    <dbReference type="NCBI Taxonomy" id="6604"/>
    <lineage>
        <taxon>Eukaryota</taxon>
        <taxon>Metazoa</taxon>
        <taxon>Spiralia</taxon>
        <taxon>Lophotrochozoa</taxon>
        <taxon>Mollusca</taxon>
        <taxon>Bivalvia</taxon>
        <taxon>Autobranchia</taxon>
        <taxon>Heteroconchia</taxon>
        <taxon>Euheterodonta</taxon>
        <taxon>Imparidentia</taxon>
        <taxon>Neoheterodontei</taxon>
        <taxon>Myida</taxon>
        <taxon>Myoidea</taxon>
        <taxon>Myidae</taxon>
        <taxon>Mya</taxon>
    </lineage>
</organism>
<keyword evidence="6" id="KW-0926">Vacuole</keyword>
<comment type="subcellular location">
    <subcellularLocation>
        <location evidence="3">Cell projection</location>
        <location evidence="3">Cilium</location>
    </subcellularLocation>
    <subcellularLocation>
        <location evidence="2">Vacuole membrane</location>
        <topology evidence="2">Multi-pass membrane protein</topology>
    </subcellularLocation>
</comment>
<keyword evidence="8" id="KW-0970">Cilium biogenesis/degradation</keyword>
<evidence type="ECO:0000256" key="7">
    <source>
        <dbReference type="ARBA" id="ARBA00022692"/>
    </source>
</evidence>
<name>A0ABY7EMC1_MYAAR</name>
<evidence type="ECO:0000256" key="4">
    <source>
        <dbReference type="ARBA" id="ARBA00010572"/>
    </source>
</evidence>
<dbReference type="Pfam" id="PF14935">
    <property type="entry name" value="TMEM138"/>
    <property type="match status" value="1"/>
</dbReference>